<dbReference type="RefSeq" id="WP_407593365.1">
    <property type="nucleotide sequence ID" value="NZ_JBHDIY010000002.1"/>
</dbReference>
<accession>A0ABW8V0N1</accession>
<protein>
    <recommendedName>
        <fullName evidence="3">DUF1257 domain-containing protein</fullName>
    </recommendedName>
</protein>
<name>A0ABW8V0N1_9RHOB</name>
<gene>
    <name evidence="1" type="ORF">ACERZ8_17165</name>
</gene>
<dbReference type="EMBL" id="JBHDIY010000002">
    <property type="protein sequence ID" value="MFL4471522.1"/>
    <property type="molecule type" value="Genomic_DNA"/>
</dbReference>
<organism evidence="1 2">
    <name type="scientific">Tateyamaria armeniaca</name>
    <dbReference type="NCBI Taxonomy" id="2518930"/>
    <lineage>
        <taxon>Bacteria</taxon>
        <taxon>Pseudomonadati</taxon>
        <taxon>Pseudomonadota</taxon>
        <taxon>Alphaproteobacteria</taxon>
        <taxon>Rhodobacterales</taxon>
        <taxon>Roseobacteraceae</taxon>
        <taxon>Tateyamaria</taxon>
    </lineage>
</organism>
<keyword evidence="2" id="KW-1185">Reference proteome</keyword>
<proteinExistence type="predicted"/>
<evidence type="ECO:0000313" key="2">
    <source>
        <dbReference type="Proteomes" id="UP001627408"/>
    </source>
</evidence>
<reference evidence="1 2" key="1">
    <citation type="submission" date="2024-08" db="EMBL/GenBank/DDBJ databases">
        <title>Tateyamaria sp. nov., isolated from marine algae.</title>
        <authorList>
            <person name="Choi B.J."/>
            <person name="Kim J.M."/>
            <person name="Lee J.K."/>
            <person name="Choi D.G."/>
            <person name="Bayburt H."/>
            <person name="Baek J.H."/>
            <person name="Han D.M."/>
            <person name="Jeon C.O."/>
        </authorList>
    </citation>
    <scope>NUCLEOTIDE SEQUENCE [LARGE SCALE GENOMIC DNA]</scope>
    <source>
        <strain evidence="1 2">KMU-156</strain>
    </source>
</reference>
<dbReference type="InterPro" id="IPR011256">
    <property type="entry name" value="Reg_factor_effector_dom_sf"/>
</dbReference>
<dbReference type="Gene3D" id="3.20.80.10">
    <property type="entry name" value="Regulatory factor, effector binding domain"/>
    <property type="match status" value="1"/>
</dbReference>
<sequence length="147" mass="16419">MADLIQIEPMKMGGIVRTIPMITRMQLIPVLFERLDDALDRASVFYAGPQVALYRIDGDEMEVRIGVPLFQPIEGFEMFDAPGGNALCQRVLGPLDNLPGIYRSLTDDIHARGLTRGTWAREVYRFIARDAALNVTDVSIDVTDSLH</sequence>
<comment type="caution">
    <text evidence="1">The sequence shown here is derived from an EMBL/GenBank/DDBJ whole genome shotgun (WGS) entry which is preliminary data.</text>
</comment>
<dbReference type="SUPFAM" id="SSF55136">
    <property type="entry name" value="Probable bacterial effector-binding domain"/>
    <property type="match status" value="1"/>
</dbReference>
<evidence type="ECO:0000313" key="1">
    <source>
        <dbReference type="EMBL" id="MFL4471522.1"/>
    </source>
</evidence>
<dbReference type="Proteomes" id="UP001627408">
    <property type="component" value="Unassembled WGS sequence"/>
</dbReference>
<evidence type="ECO:0008006" key="3">
    <source>
        <dbReference type="Google" id="ProtNLM"/>
    </source>
</evidence>